<gene>
    <name evidence="1" type="ORF">O1611_g4781</name>
</gene>
<protein>
    <submittedName>
        <fullName evidence="1">Uncharacterized protein</fullName>
    </submittedName>
</protein>
<sequence length="731" mass="82322">MPSTFEDHWINEQIATSSVDHLDNATIAIDASYYLQLFLANAPYQEPLLPALGGLTGIQSHIESDLDSWKANNCTPFFIFNGQSVVGSDEIAIQRGARAITGTDEAWNLYFQSQANEAVSAFGSHKGAYLVQNLYPLLQSILNRRELYFKVAPVNAAAQIAYLDSEGSQSDLIMGPQELLLYPIQDLVIRYIDWDSGTFTGIQKKSIIKNLAVTESMFIDALLMTGTSFLPGFPPLKEPNITPRQPSSVQDAVNLLRTSEKSVTNACNSFNDILSKRDPNWLQKYRRARMSVEHFIYIDETGEIKVKNHETLTHDNWEYLGYRLPEELYHYLDRGLIGARLPSWISNGQVVVFPTLDGVSPPEYRHLVTDQLMVLRQLAIFLVLPRLNRGIWFKPINVKVWYDDKYSHKIEYRQQDPQAVRAIEKVQTWDAKTDTVKQHFPSAKHGNLLFEVTALKNPDFAKSTIAKGKIRNIASSNLVLSITLWRYLHLRGYVGQNHQLTPWGEALAKSLEALEPTVNKYPTVPGLFEAVLLAYELLRFDLLNTRNQHAELNGLPMNGSDDDKASLLLISRCAILLKLRHQANGYTGPLSKNFLCFRSLSSSVRESCRDLFEAVVASLFLCAQADRDRDDYLHIGQSLPFLTDTDVALGIAVKTFLDDIHPSESAEQKSAKKADFPGKFVPYATNFFEDLDIACDFFGALHAGIKTLTKEMSAGDKSAWDKAAVYLQLRR</sequence>
<dbReference type="Proteomes" id="UP001153332">
    <property type="component" value="Unassembled WGS sequence"/>
</dbReference>
<evidence type="ECO:0000313" key="1">
    <source>
        <dbReference type="EMBL" id="KAJ8128851.1"/>
    </source>
</evidence>
<proteinExistence type="predicted"/>
<dbReference type="EMBL" id="JAPUUL010000941">
    <property type="protein sequence ID" value="KAJ8128851.1"/>
    <property type="molecule type" value="Genomic_DNA"/>
</dbReference>
<organism evidence="1 2">
    <name type="scientific">Lasiodiplodia mahajangana</name>
    <dbReference type="NCBI Taxonomy" id="1108764"/>
    <lineage>
        <taxon>Eukaryota</taxon>
        <taxon>Fungi</taxon>
        <taxon>Dikarya</taxon>
        <taxon>Ascomycota</taxon>
        <taxon>Pezizomycotina</taxon>
        <taxon>Dothideomycetes</taxon>
        <taxon>Dothideomycetes incertae sedis</taxon>
        <taxon>Botryosphaeriales</taxon>
        <taxon>Botryosphaeriaceae</taxon>
        <taxon>Lasiodiplodia</taxon>
    </lineage>
</organism>
<reference evidence="1" key="1">
    <citation type="submission" date="2022-12" db="EMBL/GenBank/DDBJ databases">
        <title>Genome Sequence of Lasiodiplodia mahajangana.</title>
        <authorList>
            <person name="Buettner E."/>
        </authorList>
    </citation>
    <scope>NUCLEOTIDE SEQUENCE</scope>
    <source>
        <strain evidence="1">VT137</strain>
    </source>
</reference>
<name>A0ACC2JN19_9PEZI</name>
<comment type="caution">
    <text evidence="1">The sequence shown here is derived from an EMBL/GenBank/DDBJ whole genome shotgun (WGS) entry which is preliminary data.</text>
</comment>
<accession>A0ACC2JN19</accession>
<keyword evidence="2" id="KW-1185">Reference proteome</keyword>
<evidence type="ECO:0000313" key="2">
    <source>
        <dbReference type="Proteomes" id="UP001153332"/>
    </source>
</evidence>